<dbReference type="Proteomes" id="UP000012149">
    <property type="component" value="Unassembled WGS sequence"/>
</dbReference>
<proteinExistence type="predicted"/>
<accession>M6VQ02</accession>
<evidence type="ECO:0000313" key="2">
    <source>
        <dbReference type="Proteomes" id="UP000012149"/>
    </source>
</evidence>
<reference evidence="1 2" key="1">
    <citation type="submission" date="2013-01" db="EMBL/GenBank/DDBJ databases">
        <authorList>
            <person name="Harkins D.M."/>
            <person name="Durkin A.S."/>
            <person name="Brinkac L.M."/>
            <person name="Haft D.H."/>
            <person name="Selengut J.D."/>
            <person name="Sanka R."/>
            <person name="DePew J."/>
            <person name="Purushe J."/>
            <person name="Matthias M.A."/>
            <person name="Vinetz J.M."/>
            <person name="Sutton G.G."/>
            <person name="Nierman W.C."/>
            <person name="Fouts D.E."/>
        </authorList>
    </citation>
    <scope>NUCLEOTIDE SEQUENCE [LARGE SCALE GENOMIC DNA]</scope>
    <source>
        <strain evidence="1 2">CBC1416</strain>
    </source>
</reference>
<gene>
    <name evidence="1" type="ORF">LEP1GSC161_1222</name>
</gene>
<name>M6VQ02_9LEPT</name>
<comment type="caution">
    <text evidence="1">The sequence shown here is derived from an EMBL/GenBank/DDBJ whole genome shotgun (WGS) entry which is preliminary data.</text>
</comment>
<evidence type="ECO:0000313" key="1">
    <source>
        <dbReference type="EMBL" id="EMO59577.1"/>
    </source>
</evidence>
<dbReference type="EMBL" id="AKWE02000029">
    <property type="protein sequence ID" value="EMO59577.1"/>
    <property type="molecule type" value="Genomic_DNA"/>
</dbReference>
<sequence length="264" mass="30694">MVVGNMLDRFRKNHSRLGINNLVYSSLPANYFCSPMFNLRKLIGFDPFDFFTGHSSKNESQKSNYKITLKLHSLNKILKKKISKSDDPLESLEFDSENGVLILTGHFSIQGLFWSRFLKTDSVDYNVSLAPVRVVQNQVRLQIHSFRLFSHSSRKLDPIRIFSKIFQFHRRFILETIVEEIPEILRLTGIRNVITVNMDYFLSEIPDLAGNITIQKVIPEKGNVFLFVRSGTILKPLLDFFGPEYIRIEPISENHDTLLLLWRD</sequence>
<dbReference type="AlphaFoldDB" id="M6VQ02"/>
<protein>
    <submittedName>
        <fullName evidence="1">Uncharacterized protein</fullName>
    </submittedName>
</protein>
<organism evidence="1 2">
    <name type="scientific">Leptospira santarosai str. CBC1416</name>
    <dbReference type="NCBI Taxonomy" id="1193059"/>
    <lineage>
        <taxon>Bacteria</taxon>
        <taxon>Pseudomonadati</taxon>
        <taxon>Spirochaetota</taxon>
        <taxon>Spirochaetia</taxon>
        <taxon>Leptospirales</taxon>
        <taxon>Leptospiraceae</taxon>
        <taxon>Leptospira</taxon>
    </lineage>
</organism>